<dbReference type="RefSeq" id="WP_156204272.1">
    <property type="nucleotide sequence ID" value="NZ_CP046457.1"/>
</dbReference>
<evidence type="ECO:0008006" key="3">
    <source>
        <dbReference type="Google" id="ProtNLM"/>
    </source>
</evidence>
<dbReference type="KEGG" id="salq:SYNTR_1902"/>
<accession>A0A6I6DEG6</accession>
<dbReference type="EMBL" id="CP046457">
    <property type="protein sequence ID" value="QGU00496.1"/>
    <property type="molecule type" value="Genomic_DNA"/>
</dbReference>
<keyword evidence="2" id="KW-1185">Reference proteome</keyword>
<name>A0A6I6DEG6_9FIRM</name>
<evidence type="ECO:0000313" key="2">
    <source>
        <dbReference type="Proteomes" id="UP000426444"/>
    </source>
</evidence>
<evidence type="ECO:0000313" key="1">
    <source>
        <dbReference type="EMBL" id="QGU00496.1"/>
    </source>
</evidence>
<organism evidence="1 2">
    <name type="scientific">Candidatus Syntrophocurvum alkaliphilum</name>
    <dbReference type="NCBI Taxonomy" id="2293317"/>
    <lineage>
        <taxon>Bacteria</taxon>
        <taxon>Bacillati</taxon>
        <taxon>Bacillota</taxon>
        <taxon>Clostridia</taxon>
        <taxon>Eubacteriales</taxon>
        <taxon>Syntrophomonadaceae</taxon>
        <taxon>Candidatus Syntrophocurvum</taxon>
    </lineage>
</organism>
<protein>
    <recommendedName>
        <fullName evidence="3">Quinate 5-dehydrogenase</fullName>
    </recommendedName>
</protein>
<sequence>MKHVVSVSLGSSKRDHAYETDFLGQKFCIERIGTDGDWDKAIELIRRLDGKVNAFGMGGIDLYIYIAGKKYTIKDAKLLVNEARKTPMVDGSGLKNTLERKCIKDVHEQGILEIEGKKVLMVCAVDRFGMAEAFNDVGAKLIIGDLMYTVGIPIPLRSLTSLRIIGKAIAPYIVRMPFEKLYPTGEDQNVIIPKHSKYYYEADILAGDFNYIRRYLPEKLEGKKVITNTTTENDLEILKQRGIKKVITTTPDMGGRSFGTNVIEALMVALISKPLDQIMPEDYIEMLDKLDMHPGVIDLER</sequence>
<dbReference type="Proteomes" id="UP000426444">
    <property type="component" value="Chromosome"/>
</dbReference>
<dbReference type="AlphaFoldDB" id="A0A6I6DEG6"/>
<reference evidence="2" key="1">
    <citation type="journal article" date="2019" name="Microbiology">
        <title>Complete Genome Sequence of an Uncultured Bacterium of the Candidate Phylum Bipolaricaulota.</title>
        <authorList>
            <person name="Kadnikov V.V."/>
            <person name="Mardanov A.V."/>
            <person name="Beletsky A.V."/>
            <person name="Frank Y.A."/>
            <person name="Karnachuk O.V."/>
            <person name="Ravin N.V."/>
        </authorList>
    </citation>
    <scope>NUCLEOTIDE SEQUENCE [LARGE SCALE GENOMIC DNA]</scope>
</reference>
<gene>
    <name evidence="1" type="ORF">SYNTR_1902</name>
</gene>
<dbReference type="OrthoDB" id="9780944at2"/>
<proteinExistence type="predicted"/>